<protein>
    <recommendedName>
        <fullName evidence="1">F-box domain-containing protein</fullName>
    </recommendedName>
</protein>
<comment type="caution">
    <text evidence="2">The sequence shown here is derived from an EMBL/GenBank/DDBJ whole genome shotgun (WGS) entry which is preliminary data.</text>
</comment>
<dbReference type="AlphaFoldDB" id="A0AA39CF04"/>
<proteinExistence type="predicted"/>
<evidence type="ECO:0000313" key="2">
    <source>
        <dbReference type="EMBL" id="KAJ9605888.1"/>
    </source>
</evidence>
<evidence type="ECO:0000313" key="3">
    <source>
        <dbReference type="Proteomes" id="UP001172673"/>
    </source>
</evidence>
<feature type="domain" description="F-box" evidence="1">
    <location>
        <begin position="49"/>
        <end position="94"/>
    </location>
</feature>
<keyword evidence="3" id="KW-1185">Reference proteome</keyword>
<dbReference type="EMBL" id="JAPDRK010000015">
    <property type="protein sequence ID" value="KAJ9605888.1"/>
    <property type="molecule type" value="Genomic_DNA"/>
</dbReference>
<sequence>MAPPKRHISLPVGGLICALDSIPEGPITRSRMKALQAKEGEKTDIRQRITMFIDLPLEVLEMVTAYMAGGDLKSLLRVSKNLHESLKVQLYRRVKWRFAFPRNGPGTFCQCMQPHLPAYTKTRNGHAFAATTSNDHTIAPKIRHLSIKWRPCHQCPAIREVPRALVWNDEDQPYCGQIDASLLQQFSNLKSLQLKGQWETLLTRIPPLGNLEDVSLAAIVTPYPCRISFDLIVNVLIQPKLRERMSIRSLEASEVAKLLSGKVSTKSITSLTLNRIEAEPCLLEGFLSELTGLKSLMLMRSRHPGFLTDYIGLKPLRLKDIESAMSPLADSLEHLILVDDQKSLRESARVYLTDTSLVSSLRSFHLLKSIAIDPSALIGRDVCPLLCSSSNLLPLNTFAEKLPDQVELLGLVLEPDQLFCINGYLNELMESILRERSRLIKLKRVVFLDNLCLTLGELCKCDWDYYRCANHRQANKWFLETEERMAFKELAERSKAVGIDLRRWPSDNAQRCRFPVHKHGLRWVQEAMKRASNLSYNDNEIISRDYGRE</sequence>
<dbReference type="PROSITE" id="PS50181">
    <property type="entry name" value="FBOX"/>
    <property type="match status" value="1"/>
</dbReference>
<dbReference type="InterPro" id="IPR001810">
    <property type="entry name" value="F-box_dom"/>
</dbReference>
<name>A0AA39CF04_9EURO</name>
<evidence type="ECO:0000259" key="1">
    <source>
        <dbReference type="PROSITE" id="PS50181"/>
    </source>
</evidence>
<dbReference type="Proteomes" id="UP001172673">
    <property type="component" value="Unassembled WGS sequence"/>
</dbReference>
<reference evidence="2" key="1">
    <citation type="submission" date="2022-10" db="EMBL/GenBank/DDBJ databases">
        <title>Culturing micro-colonial fungi from biological soil crusts in the Mojave desert and describing Neophaeococcomyces mojavensis, and introducing the new genera and species Taxawa tesnikishii.</title>
        <authorList>
            <person name="Kurbessoian T."/>
            <person name="Stajich J.E."/>
        </authorList>
    </citation>
    <scope>NUCLEOTIDE SEQUENCE</scope>
    <source>
        <strain evidence="2">TK_41</strain>
    </source>
</reference>
<accession>A0AA39CF04</accession>
<organism evidence="2 3">
    <name type="scientific">Cladophialophora chaetospira</name>
    <dbReference type="NCBI Taxonomy" id="386627"/>
    <lineage>
        <taxon>Eukaryota</taxon>
        <taxon>Fungi</taxon>
        <taxon>Dikarya</taxon>
        <taxon>Ascomycota</taxon>
        <taxon>Pezizomycotina</taxon>
        <taxon>Eurotiomycetes</taxon>
        <taxon>Chaetothyriomycetidae</taxon>
        <taxon>Chaetothyriales</taxon>
        <taxon>Herpotrichiellaceae</taxon>
        <taxon>Cladophialophora</taxon>
    </lineage>
</organism>
<gene>
    <name evidence="2" type="ORF">H2200_009737</name>
</gene>